<dbReference type="PANTHER" id="PTHR11886:SF35">
    <property type="entry name" value="DYNEIN LIGHT CHAIN"/>
    <property type="match status" value="1"/>
</dbReference>
<organism evidence="11 12">
    <name type="scientific">Opisthorchis viverrini</name>
    <name type="common">Southeast Asian liver fluke</name>
    <dbReference type="NCBI Taxonomy" id="6198"/>
    <lineage>
        <taxon>Eukaryota</taxon>
        <taxon>Metazoa</taxon>
        <taxon>Spiralia</taxon>
        <taxon>Lophotrochozoa</taxon>
        <taxon>Platyhelminthes</taxon>
        <taxon>Trematoda</taxon>
        <taxon>Digenea</taxon>
        <taxon>Opisthorchiida</taxon>
        <taxon>Opisthorchiata</taxon>
        <taxon>Opisthorchiidae</taxon>
        <taxon>Opisthorchis</taxon>
    </lineage>
</organism>
<comment type="similarity">
    <text evidence="10">Belongs to the dynein light chain family.</text>
</comment>
<gene>
    <name evidence="11" type="ORF">T265_01525</name>
</gene>
<dbReference type="RefSeq" id="XP_009163830.1">
    <property type="nucleotide sequence ID" value="XM_009165566.1"/>
</dbReference>
<dbReference type="GO" id="GO:0045505">
    <property type="term" value="F:dynein intermediate chain binding"/>
    <property type="evidence" value="ECO:0007669"/>
    <property type="project" value="TreeGrafter"/>
</dbReference>
<reference evidence="11 12" key="1">
    <citation type="submission" date="2013-11" db="EMBL/GenBank/DDBJ databases">
        <title>Opisthorchis viverrini - life in the bile duct.</title>
        <authorList>
            <person name="Young N.D."/>
            <person name="Nagarajan N."/>
            <person name="Lin S.J."/>
            <person name="Korhonen P.K."/>
            <person name="Jex A.R."/>
            <person name="Hall R.S."/>
            <person name="Safavi-Hemami H."/>
            <person name="Kaewkong W."/>
            <person name="Bertrand D."/>
            <person name="Gao S."/>
            <person name="Seet Q."/>
            <person name="Wongkham S."/>
            <person name="Teh B.T."/>
            <person name="Wongkham C."/>
            <person name="Intapan P.M."/>
            <person name="Maleewong W."/>
            <person name="Yang X."/>
            <person name="Hu M."/>
            <person name="Wang Z."/>
            <person name="Hofmann A."/>
            <person name="Sternberg P.W."/>
            <person name="Tan P."/>
            <person name="Wang J."/>
            <person name="Gasser R.B."/>
        </authorList>
    </citation>
    <scope>NUCLEOTIDE SEQUENCE [LARGE SCALE GENOMIC DNA]</scope>
</reference>
<dbReference type="GO" id="GO:0005868">
    <property type="term" value="C:cytoplasmic dynein complex"/>
    <property type="evidence" value="ECO:0007669"/>
    <property type="project" value="TreeGrafter"/>
</dbReference>
<comment type="subcellular location">
    <subcellularLocation>
        <location evidence="2 10">Cytoplasm</location>
        <location evidence="2 10">Cytoskeleton</location>
    </subcellularLocation>
    <subcellularLocation>
        <location evidence="1">Nucleus</location>
    </subcellularLocation>
</comment>
<evidence type="ECO:0000256" key="2">
    <source>
        <dbReference type="ARBA" id="ARBA00004245"/>
    </source>
</evidence>
<name>A0A074ZZG4_OPIVI</name>
<dbReference type="OrthoDB" id="6506078at2759"/>
<evidence type="ECO:0000256" key="7">
    <source>
        <dbReference type="ARBA" id="ARBA00022927"/>
    </source>
</evidence>
<dbReference type="Pfam" id="PF01221">
    <property type="entry name" value="Dynein_light"/>
    <property type="match status" value="2"/>
</dbReference>
<evidence type="ECO:0000256" key="10">
    <source>
        <dbReference type="RuleBase" id="RU365010"/>
    </source>
</evidence>
<evidence type="ECO:0000256" key="1">
    <source>
        <dbReference type="ARBA" id="ARBA00004123"/>
    </source>
</evidence>
<dbReference type="GeneID" id="20315713"/>
<dbReference type="CDD" id="cd21452">
    <property type="entry name" value="DLC-like_DYNLL1_DYNLL2"/>
    <property type="match status" value="1"/>
</dbReference>
<dbReference type="InterPro" id="IPR037177">
    <property type="entry name" value="DLC_sf"/>
</dbReference>
<dbReference type="EMBL" id="KL596634">
    <property type="protein sequence ID" value="KER32476.1"/>
    <property type="molecule type" value="Genomic_DNA"/>
</dbReference>
<dbReference type="PANTHER" id="PTHR11886">
    <property type="entry name" value="DYNEIN LIGHT CHAIN"/>
    <property type="match status" value="1"/>
</dbReference>
<dbReference type="KEGG" id="ovi:T265_01525"/>
<keyword evidence="12" id="KW-1185">Reference proteome</keyword>
<dbReference type="InterPro" id="IPR001372">
    <property type="entry name" value="Dynein_light_chain_typ-1/2"/>
</dbReference>
<evidence type="ECO:0000313" key="11">
    <source>
        <dbReference type="EMBL" id="KER32476.1"/>
    </source>
</evidence>
<dbReference type="Gene3D" id="3.30.740.10">
    <property type="entry name" value="Protein Inhibitor Of Neuronal Nitric Oxide Synthase"/>
    <property type="match status" value="2"/>
</dbReference>
<evidence type="ECO:0000256" key="5">
    <source>
        <dbReference type="ARBA" id="ARBA00022701"/>
    </source>
</evidence>
<dbReference type="GO" id="GO:0005634">
    <property type="term" value="C:nucleus"/>
    <property type="evidence" value="ECO:0007669"/>
    <property type="project" value="UniProtKB-SubCell"/>
</dbReference>
<dbReference type="STRING" id="6198.A0A074ZZG4"/>
<dbReference type="SUPFAM" id="SSF54648">
    <property type="entry name" value="DLC"/>
    <property type="match status" value="2"/>
</dbReference>
<keyword evidence="3" id="KW-0813">Transport</keyword>
<protein>
    <recommendedName>
        <fullName evidence="10">Dynein light chain</fullName>
    </recommendedName>
</protein>
<keyword evidence="10" id="KW-0505">Motor protein</keyword>
<keyword evidence="8 10" id="KW-0206">Cytoskeleton</keyword>
<evidence type="ECO:0000256" key="9">
    <source>
        <dbReference type="ARBA" id="ARBA00023242"/>
    </source>
</evidence>
<keyword evidence="7" id="KW-0653">Protein transport</keyword>
<evidence type="ECO:0000313" key="12">
    <source>
        <dbReference type="Proteomes" id="UP000054324"/>
    </source>
</evidence>
<sequence>MSDERAVVKNADMPKEMLNDALDMCARATEKYGLEKDIAGFLKKEMDRKYGPTWHCVRAVVKNADMPKEMLNDALDMCARATEKYGLEKDIAGFLKKEMDRKYGPTWHCVVGQHYGSYVTHEAKCFAYFFLGHSAVLLFKFG</sequence>
<dbReference type="AlphaFoldDB" id="A0A074ZZG4"/>
<keyword evidence="10" id="KW-0243">Dynein</keyword>
<dbReference type="FunFam" id="3.30.740.10:FF:000005">
    <property type="entry name" value="Dynein light chain"/>
    <property type="match status" value="1"/>
</dbReference>
<dbReference type="GO" id="GO:0051028">
    <property type="term" value="P:mRNA transport"/>
    <property type="evidence" value="ECO:0007669"/>
    <property type="project" value="UniProtKB-KW"/>
</dbReference>
<evidence type="ECO:0000256" key="4">
    <source>
        <dbReference type="ARBA" id="ARBA00022490"/>
    </source>
</evidence>
<keyword evidence="4 10" id="KW-0963">Cytoplasm</keyword>
<dbReference type="Proteomes" id="UP000054324">
    <property type="component" value="Unassembled WGS sequence"/>
</dbReference>
<dbReference type="SMART" id="SM01375">
    <property type="entry name" value="Dynein_light"/>
    <property type="match status" value="2"/>
</dbReference>
<proteinExistence type="inferred from homology"/>
<evidence type="ECO:0000256" key="3">
    <source>
        <dbReference type="ARBA" id="ARBA00022448"/>
    </source>
</evidence>
<evidence type="ECO:0000256" key="8">
    <source>
        <dbReference type="ARBA" id="ARBA00023212"/>
    </source>
</evidence>
<dbReference type="GO" id="GO:0007017">
    <property type="term" value="P:microtubule-based process"/>
    <property type="evidence" value="ECO:0007669"/>
    <property type="project" value="InterPro"/>
</dbReference>
<keyword evidence="5 10" id="KW-0493">Microtubule</keyword>
<keyword evidence="9" id="KW-0539">Nucleus</keyword>
<dbReference type="CTD" id="20315713"/>
<evidence type="ECO:0000256" key="6">
    <source>
        <dbReference type="ARBA" id="ARBA00022816"/>
    </source>
</evidence>
<keyword evidence="6" id="KW-0509">mRNA transport</keyword>
<dbReference type="GO" id="GO:0005874">
    <property type="term" value="C:microtubule"/>
    <property type="evidence" value="ECO:0007669"/>
    <property type="project" value="UniProtKB-KW"/>
</dbReference>
<dbReference type="GO" id="GO:0015031">
    <property type="term" value="P:protein transport"/>
    <property type="evidence" value="ECO:0007669"/>
    <property type="project" value="UniProtKB-KW"/>
</dbReference>
<accession>A0A074ZZG4</accession>